<gene>
    <name evidence="3" type="ORF">IQ276_24850</name>
</gene>
<proteinExistence type="predicted"/>
<keyword evidence="4" id="KW-1185">Reference proteome</keyword>
<feature type="compositionally biased region" description="Basic and acidic residues" evidence="1">
    <location>
        <begin position="54"/>
        <end position="63"/>
    </location>
</feature>
<sequence>MKKTIFSTIFILSFILITSCGNSGNTISQNNQPNPENTAIANQSNSESNSAKKAKLENQEHQKQTNRSVSSEQTPIKNDNPTFGTIKDMQNGDLKCYVTLVDGKGKLYESVGATFDVCEPDKYVNKNVDLFYELEDVNDCQSAEPCGKTIKEWLINKIEIRDQKSQD</sequence>
<feature type="compositionally biased region" description="Polar residues" evidence="1">
    <location>
        <begin position="65"/>
        <end position="83"/>
    </location>
</feature>
<dbReference type="AlphaFoldDB" id="A0A8J7D3B8"/>
<protein>
    <recommendedName>
        <fullName evidence="5">Lipoprotein</fullName>
    </recommendedName>
</protein>
<evidence type="ECO:0000313" key="4">
    <source>
        <dbReference type="Proteomes" id="UP000622533"/>
    </source>
</evidence>
<evidence type="ECO:0000313" key="3">
    <source>
        <dbReference type="EMBL" id="MBE9025533.1"/>
    </source>
</evidence>
<feature type="compositionally biased region" description="Polar residues" evidence="1">
    <location>
        <begin position="27"/>
        <end position="40"/>
    </location>
</feature>
<organism evidence="3 4">
    <name type="scientific">Desmonostoc muscorum LEGE 12446</name>
    <dbReference type="NCBI Taxonomy" id="1828758"/>
    <lineage>
        <taxon>Bacteria</taxon>
        <taxon>Bacillati</taxon>
        <taxon>Cyanobacteriota</taxon>
        <taxon>Cyanophyceae</taxon>
        <taxon>Nostocales</taxon>
        <taxon>Nostocaceae</taxon>
        <taxon>Desmonostoc</taxon>
    </lineage>
</organism>
<evidence type="ECO:0008006" key="5">
    <source>
        <dbReference type="Google" id="ProtNLM"/>
    </source>
</evidence>
<dbReference type="RefSeq" id="WP_193920617.1">
    <property type="nucleotide sequence ID" value="NZ_JADEXS020000001.1"/>
</dbReference>
<accession>A0A8J7D3B8</accession>
<feature type="compositionally biased region" description="Low complexity" evidence="1">
    <location>
        <begin position="41"/>
        <end position="51"/>
    </location>
</feature>
<evidence type="ECO:0000256" key="1">
    <source>
        <dbReference type="SAM" id="MobiDB-lite"/>
    </source>
</evidence>
<feature type="signal peptide" evidence="2">
    <location>
        <begin position="1"/>
        <end position="23"/>
    </location>
</feature>
<reference evidence="3" key="1">
    <citation type="submission" date="2020-10" db="EMBL/GenBank/DDBJ databases">
        <authorList>
            <person name="Castelo-Branco R."/>
            <person name="Eusebio N."/>
            <person name="Adriana R."/>
            <person name="Vieira A."/>
            <person name="Brugerolle De Fraissinette N."/>
            <person name="Rezende De Castro R."/>
            <person name="Schneider M.P."/>
            <person name="Vasconcelos V."/>
            <person name="Leao P.N."/>
        </authorList>
    </citation>
    <scope>NUCLEOTIDE SEQUENCE</scope>
    <source>
        <strain evidence="3">LEGE 12446</strain>
    </source>
</reference>
<dbReference type="Proteomes" id="UP000622533">
    <property type="component" value="Unassembled WGS sequence"/>
</dbReference>
<dbReference type="EMBL" id="JADEXS010000433">
    <property type="protein sequence ID" value="MBE9025533.1"/>
    <property type="molecule type" value="Genomic_DNA"/>
</dbReference>
<comment type="caution">
    <text evidence="3">The sequence shown here is derived from an EMBL/GenBank/DDBJ whole genome shotgun (WGS) entry which is preliminary data.</text>
</comment>
<feature type="chain" id="PRO_5035329636" description="Lipoprotein" evidence="2">
    <location>
        <begin position="24"/>
        <end position="167"/>
    </location>
</feature>
<name>A0A8J7D3B8_DESMC</name>
<keyword evidence="2" id="KW-0732">Signal</keyword>
<dbReference type="PROSITE" id="PS51257">
    <property type="entry name" value="PROKAR_LIPOPROTEIN"/>
    <property type="match status" value="1"/>
</dbReference>
<evidence type="ECO:0000256" key="2">
    <source>
        <dbReference type="SAM" id="SignalP"/>
    </source>
</evidence>
<feature type="region of interest" description="Disordered" evidence="1">
    <location>
        <begin position="27"/>
        <end position="85"/>
    </location>
</feature>